<gene>
    <name evidence="2" type="ORF">GPM918_LOCUS21401</name>
    <name evidence="1" type="ORF">OVA965_LOCUS5043</name>
    <name evidence="4" type="ORF">SRO942_LOCUS21398</name>
    <name evidence="3" type="ORF">TMI583_LOCUS5041</name>
</gene>
<proteinExistence type="predicted"/>
<dbReference type="Proteomes" id="UP000677228">
    <property type="component" value="Unassembled WGS sequence"/>
</dbReference>
<dbReference type="EMBL" id="CAJOBC010007027">
    <property type="protein sequence ID" value="CAF3918842.1"/>
    <property type="molecule type" value="Genomic_DNA"/>
</dbReference>
<evidence type="ECO:0000313" key="1">
    <source>
        <dbReference type="EMBL" id="CAF0808892.1"/>
    </source>
</evidence>
<dbReference type="Proteomes" id="UP000681722">
    <property type="component" value="Unassembled WGS sequence"/>
</dbReference>
<reference evidence="2" key="1">
    <citation type="submission" date="2021-02" db="EMBL/GenBank/DDBJ databases">
        <authorList>
            <person name="Nowell W R."/>
        </authorList>
    </citation>
    <scope>NUCLEOTIDE SEQUENCE</scope>
</reference>
<dbReference type="AlphaFoldDB" id="A0A814T9R8"/>
<dbReference type="EMBL" id="CAJNOQ010007028">
    <property type="protein sequence ID" value="CAF1155401.1"/>
    <property type="molecule type" value="Genomic_DNA"/>
</dbReference>
<organism evidence="2 5">
    <name type="scientific">Didymodactylos carnosus</name>
    <dbReference type="NCBI Taxonomy" id="1234261"/>
    <lineage>
        <taxon>Eukaryota</taxon>
        <taxon>Metazoa</taxon>
        <taxon>Spiralia</taxon>
        <taxon>Gnathifera</taxon>
        <taxon>Rotifera</taxon>
        <taxon>Eurotatoria</taxon>
        <taxon>Bdelloidea</taxon>
        <taxon>Philodinida</taxon>
        <taxon>Philodinidae</taxon>
        <taxon>Didymodactylos</taxon>
    </lineage>
</organism>
<evidence type="ECO:0000313" key="2">
    <source>
        <dbReference type="EMBL" id="CAF1155401.1"/>
    </source>
</evidence>
<protein>
    <submittedName>
        <fullName evidence="2">Uncharacterized protein</fullName>
    </submittedName>
</protein>
<evidence type="ECO:0000313" key="4">
    <source>
        <dbReference type="EMBL" id="CAF3918842.1"/>
    </source>
</evidence>
<dbReference type="EMBL" id="CAJOBA010001381">
    <property type="protein sequence ID" value="CAF3592673.1"/>
    <property type="molecule type" value="Genomic_DNA"/>
</dbReference>
<dbReference type="OrthoDB" id="10063925at2759"/>
<dbReference type="Proteomes" id="UP000663829">
    <property type="component" value="Unassembled WGS sequence"/>
</dbReference>
<accession>A0A814T9R8</accession>
<sequence>MSNNKKSIQELNKQEAPFMWFQLLIEILLNMQTLDSPNKELMAECRLQYVDNTSELNKIDEFDKEYPPDKAVG</sequence>
<keyword evidence="5" id="KW-1185">Reference proteome</keyword>
<evidence type="ECO:0000313" key="3">
    <source>
        <dbReference type="EMBL" id="CAF3592673.1"/>
    </source>
</evidence>
<comment type="caution">
    <text evidence="2">The sequence shown here is derived from an EMBL/GenBank/DDBJ whole genome shotgun (WGS) entry which is preliminary data.</text>
</comment>
<dbReference type="Proteomes" id="UP000682733">
    <property type="component" value="Unassembled WGS sequence"/>
</dbReference>
<name>A0A814T9R8_9BILA</name>
<evidence type="ECO:0000313" key="5">
    <source>
        <dbReference type="Proteomes" id="UP000663829"/>
    </source>
</evidence>
<dbReference type="EMBL" id="CAJNOK010001381">
    <property type="protein sequence ID" value="CAF0808892.1"/>
    <property type="molecule type" value="Genomic_DNA"/>
</dbReference>